<dbReference type="InterPro" id="IPR029068">
    <property type="entry name" value="Glyas_Bleomycin-R_OHBP_Dase"/>
</dbReference>
<gene>
    <name evidence="2" type="ORF">CBY09_11975</name>
</gene>
<accession>A0A235ELQ1</accession>
<dbReference type="EMBL" id="NOIG01000008">
    <property type="protein sequence ID" value="OYD49683.1"/>
    <property type="molecule type" value="Genomic_DNA"/>
</dbReference>
<dbReference type="InterPro" id="IPR025870">
    <property type="entry name" value="Glyoxalase-like_dom"/>
</dbReference>
<dbReference type="PANTHER" id="PTHR40265:SF1">
    <property type="entry name" value="GLYOXALASE-LIKE DOMAIN-CONTAINING PROTEIN"/>
    <property type="match status" value="1"/>
</dbReference>
<comment type="caution">
    <text evidence="2">The sequence shown here is derived from an EMBL/GenBank/DDBJ whole genome shotgun (WGS) entry which is preliminary data.</text>
</comment>
<dbReference type="AlphaFoldDB" id="A0A235ELQ1"/>
<proteinExistence type="predicted"/>
<reference evidence="2 3" key="1">
    <citation type="submission" date="2017-07" db="EMBL/GenBank/DDBJ databases">
        <title>Acidovorax KNDSW TSA 6 genome sequence and assembly.</title>
        <authorList>
            <person name="Mayilraj S."/>
        </authorList>
    </citation>
    <scope>NUCLEOTIDE SEQUENCE [LARGE SCALE GENOMIC DNA]</scope>
    <source>
        <strain evidence="2 3">KNDSW-TSA6</strain>
    </source>
</reference>
<evidence type="ECO:0000313" key="2">
    <source>
        <dbReference type="EMBL" id="OYD49683.1"/>
    </source>
</evidence>
<dbReference type="Pfam" id="PF13468">
    <property type="entry name" value="Glyoxalase_3"/>
    <property type="match status" value="1"/>
</dbReference>
<organism evidence="2 3">
    <name type="scientific">Acidovorax kalamii</name>
    <dbReference type="NCBI Taxonomy" id="2004485"/>
    <lineage>
        <taxon>Bacteria</taxon>
        <taxon>Pseudomonadati</taxon>
        <taxon>Pseudomonadota</taxon>
        <taxon>Betaproteobacteria</taxon>
        <taxon>Burkholderiales</taxon>
        <taxon>Comamonadaceae</taxon>
        <taxon>Acidovorax</taxon>
    </lineage>
</organism>
<dbReference type="OrthoDB" id="9111355at2"/>
<name>A0A235ELQ1_9BURK</name>
<dbReference type="Gene3D" id="3.10.180.10">
    <property type="entry name" value="2,3-Dihydroxybiphenyl 1,2-Dioxygenase, domain 1"/>
    <property type="match status" value="2"/>
</dbReference>
<keyword evidence="3" id="KW-1185">Reference proteome</keyword>
<dbReference type="RefSeq" id="WP_094289811.1">
    <property type="nucleotide sequence ID" value="NZ_NOIG01000008.1"/>
</dbReference>
<dbReference type="PANTHER" id="PTHR40265">
    <property type="entry name" value="BLL2707 PROTEIN"/>
    <property type="match status" value="1"/>
</dbReference>
<dbReference type="Proteomes" id="UP000215441">
    <property type="component" value="Unassembled WGS sequence"/>
</dbReference>
<sequence length="270" mass="28555">MALTLDHIVIAVKDLEQTITDYRALGFNVLQGGEHPGRPTYNALVVLADGAYFELIAWRSPSPGDRWWELLNQHGEGIVDFALLPPGTAVTVKGANERGLAYSGPHDGGRLRPDGERLQWQTSRPPSTDLPFLCGDITPRALRVPEGDARVHPNGARAVLSLSIAVQDLDASLARYRALLGDAQGTHIGTPFVLPGAAARVATIALGATTLVLTQPIPGAAPHTTQAHQLAKRGPGPFAVVLGTGSPAAQPHQAWHRELTHGAAIELVVG</sequence>
<dbReference type="SUPFAM" id="SSF54593">
    <property type="entry name" value="Glyoxalase/Bleomycin resistance protein/Dihydroxybiphenyl dioxygenase"/>
    <property type="match status" value="2"/>
</dbReference>
<evidence type="ECO:0000313" key="3">
    <source>
        <dbReference type="Proteomes" id="UP000215441"/>
    </source>
</evidence>
<feature type="domain" description="Glyoxalase-like" evidence="1">
    <location>
        <begin position="5"/>
        <end position="180"/>
    </location>
</feature>
<evidence type="ECO:0000259" key="1">
    <source>
        <dbReference type="Pfam" id="PF13468"/>
    </source>
</evidence>
<protein>
    <submittedName>
        <fullName evidence="2">Glyoxalase</fullName>
    </submittedName>
</protein>